<keyword evidence="3" id="KW-1185">Reference proteome</keyword>
<accession>A0A1X6P9N9</accession>
<feature type="compositionally biased region" description="Gly residues" evidence="1">
    <location>
        <begin position="17"/>
        <end position="27"/>
    </location>
</feature>
<organism evidence="2 3">
    <name type="scientific">Porphyra umbilicalis</name>
    <name type="common">Purple laver</name>
    <name type="synonym">Red alga</name>
    <dbReference type="NCBI Taxonomy" id="2786"/>
    <lineage>
        <taxon>Eukaryota</taxon>
        <taxon>Rhodophyta</taxon>
        <taxon>Bangiophyceae</taxon>
        <taxon>Bangiales</taxon>
        <taxon>Bangiaceae</taxon>
        <taxon>Porphyra</taxon>
    </lineage>
</organism>
<evidence type="ECO:0000313" key="3">
    <source>
        <dbReference type="Proteomes" id="UP000218209"/>
    </source>
</evidence>
<feature type="region of interest" description="Disordered" evidence="1">
    <location>
        <begin position="17"/>
        <end position="43"/>
    </location>
</feature>
<dbReference type="EMBL" id="KV918841">
    <property type="protein sequence ID" value="OSX77333.1"/>
    <property type="molecule type" value="Genomic_DNA"/>
</dbReference>
<name>A0A1X6P9N9_PORUM</name>
<dbReference type="Proteomes" id="UP000218209">
    <property type="component" value="Unassembled WGS sequence"/>
</dbReference>
<sequence>MVEASCGVAPCWRCGRGRGGGGGGGPTTTGRRRRARAVNGGGADSGTLDAACAACGRSGGDAGWRRPPKSLH</sequence>
<dbReference type="AlphaFoldDB" id="A0A1X6P9N9"/>
<evidence type="ECO:0000313" key="2">
    <source>
        <dbReference type="EMBL" id="OSX77333.1"/>
    </source>
</evidence>
<proteinExistence type="predicted"/>
<protein>
    <submittedName>
        <fullName evidence="2">Uncharacterized protein</fullName>
    </submittedName>
</protein>
<reference evidence="2 3" key="1">
    <citation type="submission" date="2017-03" db="EMBL/GenBank/DDBJ databases">
        <title>WGS assembly of Porphyra umbilicalis.</title>
        <authorList>
            <person name="Brawley S.H."/>
            <person name="Blouin N.A."/>
            <person name="Ficko-Blean E."/>
            <person name="Wheeler G.L."/>
            <person name="Lohr M."/>
            <person name="Goodson H.V."/>
            <person name="Jenkins J.W."/>
            <person name="Blaby-Haas C.E."/>
            <person name="Helliwell K.E."/>
            <person name="Chan C."/>
            <person name="Marriage T."/>
            <person name="Bhattacharya D."/>
            <person name="Klein A.S."/>
            <person name="Badis Y."/>
            <person name="Brodie J."/>
            <person name="Cao Y."/>
            <person name="Collen J."/>
            <person name="Dittami S.M."/>
            <person name="Gachon C.M."/>
            <person name="Green B.R."/>
            <person name="Karpowicz S."/>
            <person name="Kim J.W."/>
            <person name="Kudahl U."/>
            <person name="Lin S."/>
            <person name="Michel G."/>
            <person name="Mittag M."/>
            <person name="Olson B.J."/>
            <person name="Pangilinan J."/>
            <person name="Peng Y."/>
            <person name="Qiu H."/>
            <person name="Shu S."/>
            <person name="Singer J.T."/>
            <person name="Smith A.G."/>
            <person name="Sprecher B.N."/>
            <person name="Wagner V."/>
            <person name="Wang W."/>
            <person name="Wang Z.-Y."/>
            <person name="Yan J."/>
            <person name="Yarish C."/>
            <person name="Zoeuner-Riek S."/>
            <person name="Zhuang Y."/>
            <person name="Zou Y."/>
            <person name="Lindquist E.A."/>
            <person name="Grimwood J."/>
            <person name="Barry K."/>
            <person name="Rokhsar D.S."/>
            <person name="Schmutz J."/>
            <person name="Stiller J.W."/>
            <person name="Grossman A.R."/>
            <person name="Prochnik S.E."/>
        </authorList>
    </citation>
    <scope>NUCLEOTIDE SEQUENCE [LARGE SCALE GENOMIC DNA]</scope>
    <source>
        <strain evidence="2">4086291</strain>
    </source>
</reference>
<gene>
    <name evidence="2" type="ORF">BU14_0152s0028</name>
</gene>
<evidence type="ECO:0000256" key="1">
    <source>
        <dbReference type="SAM" id="MobiDB-lite"/>
    </source>
</evidence>